<dbReference type="Gene3D" id="3.40.850.10">
    <property type="entry name" value="Kinesin motor domain"/>
    <property type="match status" value="1"/>
</dbReference>
<dbReference type="GO" id="GO:0005524">
    <property type="term" value="F:ATP binding"/>
    <property type="evidence" value="ECO:0007669"/>
    <property type="project" value="UniProtKB-UniRule"/>
</dbReference>
<feature type="compositionally biased region" description="Low complexity" evidence="7">
    <location>
        <begin position="489"/>
        <end position="510"/>
    </location>
</feature>
<dbReference type="Proteomes" id="UP000494040">
    <property type="component" value="Unassembled WGS sequence"/>
</dbReference>
<evidence type="ECO:0000313" key="9">
    <source>
        <dbReference type="EnsemblMetazoa" id="XP_014242336.1"/>
    </source>
</evidence>
<dbReference type="Pfam" id="PF00225">
    <property type="entry name" value="Kinesin"/>
    <property type="match status" value="1"/>
</dbReference>
<comment type="similarity">
    <text evidence="5">Belongs to the TRAFAC class myosin-kinesin ATPase superfamily. Kinesin family.</text>
</comment>
<dbReference type="KEGG" id="clec:106662633"/>
<keyword evidence="2 5" id="KW-0547">Nucleotide-binding</keyword>
<feature type="coiled-coil region" evidence="6">
    <location>
        <begin position="592"/>
        <end position="619"/>
    </location>
</feature>
<dbReference type="GO" id="GO:0008017">
    <property type="term" value="F:microtubule binding"/>
    <property type="evidence" value="ECO:0007669"/>
    <property type="project" value="InterPro"/>
</dbReference>
<dbReference type="InterPro" id="IPR027640">
    <property type="entry name" value="Kinesin-like_fam"/>
</dbReference>
<dbReference type="GO" id="GO:0007018">
    <property type="term" value="P:microtubule-based movement"/>
    <property type="evidence" value="ECO:0007669"/>
    <property type="project" value="InterPro"/>
</dbReference>
<dbReference type="InterPro" id="IPR027417">
    <property type="entry name" value="P-loop_NTPase"/>
</dbReference>
<keyword evidence="5" id="KW-0505">Motor protein</keyword>
<dbReference type="SUPFAM" id="SSF52540">
    <property type="entry name" value="P-loop containing nucleoside triphosphate hydrolases"/>
    <property type="match status" value="1"/>
</dbReference>
<evidence type="ECO:0000256" key="4">
    <source>
        <dbReference type="ARBA" id="ARBA00023212"/>
    </source>
</evidence>
<dbReference type="PRINTS" id="PR00380">
    <property type="entry name" value="KINESINHEAVY"/>
</dbReference>
<name>A0A8I6RFM9_CIMLE</name>
<dbReference type="GO" id="GO:0003777">
    <property type="term" value="F:microtubule motor activity"/>
    <property type="evidence" value="ECO:0007669"/>
    <property type="project" value="InterPro"/>
</dbReference>
<dbReference type="PANTHER" id="PTHR24115:SF191">
    <property type="entry name" value="KINESIN-LIKE PROTEIN KIF9"/>
    <property type="match status" value="1"/>
</dbReference>
<keyword evidence="3 5" id="KW-0067">ATP-binding</keyword>
<dbReference type="GO" id="GO:0005874">
    <property type="term" value="C:microtubule"/>
    <property type="evidence" value="ECO:0007669"/>
    <property type="project" value="TreeGrafter"/>
</dbReference>
<dbReference type="OrthoDB" id="3176171at2759"/>
<dbReference type="AlphaFoldDB" id="A0A8I6RFM9"/>
<dbReference type="OMA" id="YEENKHG"/>
<evidence type="ECO:0000256" key="6">
    <source>
        <dbReference type="SAM" id="Coils"/>
    </source>
</evidence>
<sequence>MVKSDVKFLVRIIPSPTRDWDCIKIEKNRKTIHIKSSQTYSLHPNRALYWEFNTDGIFTDSCQDALYTKVMENTLNKVFKGVDMVIIAFGQSDTGKTYTMLGLEDGYNYRGIAPRIIKDTFTMSEKYGLGMEFFIHLSFIEFDHNRCYDLLKSPPEPVESSKVQGVQIKSIKDGLVLLFEGMKRRKFEKMHTHCAPGVVTVHIKGIPVSGSSTSTIFSHIHLVDLPGTEKQYMHIRSDFCQADANITKLSIDKAKTWDSILAKQNGGCQVMGRCPAVFKTSNLIQFLGRALTNGVLRLIGHIRADHKDMKNTLWTLKFGGRLSRKQPGETLYTFSPDYKRLTQLLEEEVKQLRNEIVVSELLRGEYTQLNMCQGEMEHMQRLVKSYVDGKISEACLLSAAKPNVILHALKRIYVNDLSDLKQAFKFKLKTVAEELAKEFEEKPTAVKKKTGKHTSPETGVKGEKDSSITRHHKQSNINTTKGGSPAPPNASSNTTSPTSTAAQAAKTASTEGSSLIELSDAKKAEMGKSTKPRRLSKTIKSSQEPISMGTEDIESGRKARTDLWKEWSWRNQEKTDKLNNLKLAFESSAIEKEKTINEVTEMRNRLQTLKVQLEEARWQRMINFGEHPGIDGARFVTSTAEQNLEDEIKALKKNIYDQVAHMVTEHKEHVRKFNEYNTAKMTVEADFQQYVHGTQMPMVLFPPLEDMDVVPQNPTVMTFQDKKGFRESKSEIEFSIVQAKHLVQKKFKPRKKWDMK</sequence>
<evidence type="ECO:0000256" key="2">
    <source>
        <dbReference type="ARBA" id="ARBA00022741"/>
    </source>
</evidence>
<keyword evidence="6" id="KW-0175">Coiled coil</keyword>
<protein>
    <recommendedName>
        <fullName evidence="8">Kinesin motor domain-containing protein</fullName>
    </recommendedName>
</protein>
<evidence type="ECO:0000256" key="3">
    <source>
        <dbReference type="ARBA" id="ARBA00022840"/>
    </source>
</evidence>
<reference evidence="9" key="1">
    <citation type="submission" date="2022-01" db="UniProtKB">
        <authorList>
            <consortium name="EnsemblMetazoa"/>
        </authorList>
    </citation>
    <scope>IDENTIFICATION</scope>
</reference>
<evidence type="ECO:0000256" key="7">
    <source>
        <dbReference type="SAM" id="MobiDB-lite"/>
    </source>
</evidence>
<dbReference type="GO" id="GO:0016887">
    <property type="term" value="F:ATP hydrolysis activity"/>
    <property type="evidence" value="ECO:0007669"/>
    <property type="project" value="TreeGrafter"/>
</dbReference>
<dbReference type="EnsemblMetazoa" id="XM_014386850.1">
    <property type="protein sequence ID" value="XP_014242336.1"/>
    <property type="gene ID" value="LOC106662633"/>
</dbReference>
<feature type="region of interest" description="Disordered" evidence="7">
    <location>
        <begin position="442"/>
        <end position="554"/>
    </location>
</feature>
<dbReference type="PROSITE" id="PS50067">
    <property type="entry name" value="KINESIN_MOTOR_2"/>
    <property type="match status" value="1"/>
</dbReference>
<evidence type="ECO:0000313" key="10">
    <source>
        <dbReference type="Proteomes" id="UP000494040"/>
    </source>
</evidence>
<evidence type="ECO:0000256" key="1">
    <source>
        <dbReference type="ARBA" id="ARBA00004245"/>
    </source>
</evidence>
<evidence type="ECO:0000256" key="5">
    <source>
        <dbReference type="PROSITE-ProRule" id="PRU00283"/>
    </source>
</evidence>
<evidence type="ECO:0000259" key="8">
    <source>
        <dbReference type="PROSITE" id="PS50067"/>
    </source>
</evidence>
<dbReference type="SMART" id="SM00129">
    <property type="entry name" value="KISc"/>
    <property type="match status" value="1"/>
</dbReference>
<dbReference type="RefSeq" id="XP_014242336.1">
    <property type="nucleotide sequence ID" value="XM_014386850.1"/>
</dbReference>
<keyword evidence="4" id="KW-0206">Cytoskeleton</keyword>
<organism evidence="9 10">
    <name type="scientific">Cimex lectularius</name>
    <name type="common">Bed bug</name>
    <name type="synonym">Acanthia lectularia</name>
    <dbReference type="NCBI Taxonomy" id="79782"/>
    <lineage>
        <taxon>Eukaryota</taxon>
        <taxon>Metazoa</taxon>
        <taxon>Ecdysozoa</taxon>
        <taxon>Arthropoda</taxon>
        <taxon>Hexapoda</taxon>
        <taxon>Insecta</taxon>
        <taxon>Pterygota</taxon>
        <taxon>Neoptera</taxon>
        <taxon>Paraneoptera</taxon>
        <taxon>Hemiptera</taxon>
        <taxon>Heteroptera</taxon>
        <taxon>Panheteroptera</taxon>
        <taxon>Cimicomorpha</taxon>
        <taxon>Cimicidae</taxon>
        <taxon>Cimex</taxon>
    </lineage>
</organism>
<feature type="binding site" evidence="5">
    <location>
        <begin position="90"/>
        <end position="97"/>
    </location>
    <ligand>
        <name>ATP</name>
        <dbReference type="ChEBI" id="CHEBI:30616"/>
    </ligand>
</feature>
<feature type="compositionally biased region" description="Basic and acidic residues" evidence="7">
    <location>
        <begin position="519"/>
        <end position="528"/>
    </location>
</feature>
<dbReference type="GO" id="GO:0005871">
    <property type="term" value="C:kinesin complex"/>
    <property type="evidence" value="ECO:0007669"/>
    <property type="project" value="TreeGrafter"/>
</dbReference>
<dbReference type="InterPro" id="IPR036961">
    <property type="entry name" value="Kinesin_motor_dom_sf"/>
</dbReference>
<feature type="domain" description="Kinesin motor" evidence="8">
    <location>
        <begin position="5"/>
        <end position="231"/>
    </location>
</feature>
<comment type="subcellular location">
    <subcellularLocation>
        <location evidence="1">Cytoplasm</location>
        <location evidence="1">Cytoskeleton</location>
    </subcellularLocation>
</comment>
<dbReference type="GeneID" id="106662633"/>
<keyword evidence="4" id="KW-0963">Cytoplasm</keyword>
<dbReference type="InterPro" id="IPR001752">
    <property type="entry name" value="Kinesin_motor_dom"/>
</dbReference>
<proteinExistence type="inferred from homology"/>
<accession>A0A8I6RFM9</accession>
<feature type="coiled-coil region" evidence="6">
    <location>
        <begin position="335"/>
        <end position="362"/>
    </location>
</feature>
<keyword evidence="10" id="KW-1185">Reference proteome</keyword>
<dbReference type="PANTHER" id="PTHR24115">
    <property type="entry name" value="KINESIN-RELATED"/>
    <property type="match status" value="1"/>
</dbReference>